<evidence type="ECO:0000313" key="3">
    <source>
        <dbReference type="EMBL" id="CAF0737297.1"/>
    </source>
</evidence>
<dbReference type="Proteomes" id="UP000663844">
    <property type="component" value="Unassembled WGS sequence"/>
</dbReference>
<organism evidence="3 7">
    <name type="scientific">Adineta steineri</name>
    <dbReference type="NCBI Taxonomy" id="433720"/>
    <lineage>
        <taxon>Eukaryota</taxon>
        <taxon>Metazoa</taxon>
        <taxon>Spiralia</taxon>
        <taxon>Gnathifera</taxon>
        <taxon>Rotifera</taxon>
        <taxon>Eurotatoria</taxon>
        <taxon>Bdelloidea</taxon>
        <taxon>Adinetida</taxon>
        <taxon>Adinetidae</taxon>
        <taxon>Adineta</taxon>
    </lineage>
</organism>
<evidence type="ECO:0000313" key="2">
    <source>
        <dbReference type="EMBL" id="CAF0713425.1"/>
    </source>
</evidence>
<dbReference type="SUPFAM" id="SSF51735">
    <property type="entry name" value="NAD(P)-binding Rossmann-fold domains"/>
    <property type="match status" value="1"/>
</dbReference>
<comment type="caution">
    <text evidence="3">The sequence shown here is derived from an EMBL/GenBank/DDBJ whole genome shotgun (WGS) entry which is preliminary data.</text>
</comment>
<evidence type="ECO:0000313" key="6">
    <source>
        <dbReference type="EMBL" id="CAF4054205.1"/>
    </source>
</evidence>
<dbReference type="EMBL" id="CAJOAZ010000922">
    <property type="protein sequence ID" value="CAF3735799.1"/>
    <property type="molecule type" value="Genomic_DNA"/>
</dbReference>
<feature type="domain" description="NAD(P)-binding" evidence="1">
    <location>
        <begin position="12"/>
        <end position="86"/>
    </location>
</feature>
<gene>
    <name evidence="2" type="ORF">IZO911_LOCUS405</name>
    <name evidence="4" type="ORF">JYZ213_LOCUS24501</name>
    <name evidence="6" type="ORF">KXQ929_LOCUS31732</name>
    <name evidence="5" type="ORF">OXD698_LOCUS14566</name>
    <name evidence="3" type="ORF">VCS650_LOCUS418</name>
</gene>
<dbReference type="InterPro" id="IPR036291">
    <property type="entry name" value="NAD(P)-bd_dom_sf"/>
</dbReference>
<protein>
    <recommendedName>
        <fullName evidence="1">NAD(P)-binding domain-containing protein</fullName>
    </recommendedName>
</protein>
<evidence type="ECO:0000259" key="1">
    <source>
        <dbReference type="Pfam" id="PF13460"/>
    </source>
</evidence>
<name>A0A813NGY0_9BILA</name>
<dbReference type="EMBL" id="CAJNOG010000302">
    <property type="protein sequence ID" value="CAF1158338.1"/>
    <property type="molecule type" value="Genomic_DNA"/>
</dbReference>
<dbReference type="EMBL" id="CAJNON010000002">
    <property type="protein sequence ID" value="CAF0737297.1"/>
    <property type="molecule type" value="Genomic_DNA"/>
</dbReference>
<dbReference type="AlphaFoldDB" id="A0A813NGY0"/>
<evidence type="ECO:0000313" key="7">
    <source>
        <dbReference type="Proteomes" id="UP000663891"/>
    </source>
</evidence>
<dbReference type="Gene3D" id="3.40.50.720">
    <property type="entry name" value="NAD(P)-binding Rossmann-like Domain"/>
    <property type="match status" value="1"/>
</dbReference>
<dbReference type="Proteomes" id="UP000663845">
    <property type="component" value="Unassembled WGS sequence"/>
</dbReference>
<dbReference type="Proteomes" id="UP000663860">
    <property type="component" value="Unassembled WGS sequence"/>
</dbReference>
<sequence>MSSLKERVFVIGANGKIGSGVVRGLVNKSIDTTAYVRDEQKAKDLFKDELNTGHLTIVVGTYLSVDVYTKAIQGHTRLFLLFARSNDNKPTFL</sequence>
<evidence type="ECO:0000313" key="5">
    <source>
        <dbReference type="EMBL" id="CAF3735799.1"/>
    </source>
</evidence>
<dbReference type="PANTHER" id="PTHR15020:SF50">
    <property type="entry name" value="UPF0659 PROTEIN YMR090W"/>
    <property type="match status" value="1"/>
</dbReference>
<dbReference type="Proteomes" id="UP000663868">
    <property type="component" value="Unassembled WGS sequence"/>
</dbReference>
<reference evidence="3" key="1">
    <citation type="submission" date="2021-02" db="EMBL/GenBank/DDBJ databases">
        <authorList>
            <person name="Nowell W R."/>
        </authorList>
    </citation>
    <scope>NUCLEOTIDE SEQUENCE</scope>
</reference>
<dbReference type="Pfam" id="PF13460">
    <property type="entry name" value="NAD_binding_10"/>
    <property type="match status" value="1"/>
</dbReference>
<proteinExistence type="predicted"/>
<dbReference type="InterPro" id="IPR016040">
    <property type="entry name" value="NAD(P)-bd_dom"/>
</dbReference>
<dbReference type="EMBL" id="CAJOBB010003702">
    <property type="protein sequence ID" value="CAF4054205.1"/>
    <property type="molecule type" value="Genomic_DNA"/>
</dbReference>
<dbReference type="OrthoDB" id="300709at2759"/>
<dbReference type="Proteomes" id="UP000663891">
    <property type="component" value="Unassembled WGS sequence"/>
</dbReference>
<dbReference type="PANTHER" id="PTHR15020">
    <property type="entry name" value="FLAVIN REDUCTASE-RELATED"/>
    <property type="match status" value="1"/>
</dbReference>
<dbReference type="GO" id="GO:0003824">
    <property type="term" value="F:catalytic activity"/>
    <property type="evidence" value="ECO:0007669"/>
    <property type="project" value="UniProtKB-ARBA"/>
</dbReference>
<accession>A0A813NGY0</accession>
<evidence type="ECO:0000313" key="4">
    <source>
        <dbReference type="EMBL" id="CAF1158338.1"/>
    </source>
</evidence>
<dbReference type="EMBL" id="CAJNOE010000002">
    <property type="protein sequence ID" value="CAF0713425.1"/>
    <property type="molecule type" value="Genomic_DNA"/>
</dbReference>